<proteinExistence type="predicted"/>
<name>A0ACB7ZNV3_9ERIC</name>
<sequence length="646" mass="76878">MAKTDFRNGGVRVKNKNPAPIQITAEQILREARDEQAAAYSLIRPPQWQITDPTELDDYREQKRKSFETLIRRDGQTSAGAWANYARWEESQHDHARARSVYERALAAHRNDYTLFLKYAEFEMKNKFANHARNVWERAVAVFPRVSQLWYKYIHMEETVGNFSSARQIFDKWMQWNPHTEAWLSYVRFELRYEEIERARSIFEKLVQCHNKVGAWVRYAEFEKKNGEVAKARNCYERGVKNLVDEEDAEELLVAFAGNRAGYLYEKFIAFERGYGCQQSIEDAILAKKRFQYEDEVQKNPLNYDVWFDYIRLEESVGRREKIREVYERAIANVPPAAEKRFWKRYIYLWISYALYEELDVNDLDRARAVYKECLGLIPHDKFSFSKIWVMAANFEIRQLNVKGARIILGNAIGRAPKGNIFEKYIDLEWRFGNIDRVRKLYEKYLEWSPENASAWINYVRMEIDLQEIDRARAIFEIAISQPALDKPENIWKAYIDYESIMDRERARELFERLLERTKNVKVWISYGEFEACTDKGDNVQDCVDRARKVYQRGMDYFKLYAPELKEERVMLLHHWLKSELSFAAPGAMMPEKIKRRRHVQVEKGKAVYEEYIDYLFPEELQTSKTNLIQAAYAWKKQKIASDSEV</sequence>
<accession>A0ACB7ZNV3</accession>
<evidence type="ECO:0000313" key="1">
    <source>
        <dbReference type="EMBL" id="KAH7867235.1"/>
    </source>
</evidence>
<dbReference type="EMBL" id="CM037159">
    <property type="protein sequence ID" value="KAH7867235.1"/>
    <property type="molecule type" value="Genomic_DNA"/>
</dbReference>
<dbReference type="Proteomes" id="UP000828048">
    <property type="component" value="Chromosome 9"/>
</dbReference>
<organism evidence="1 2">
    <name type="scientific">Vaccinium darrowii</name>
    <dbReference type="NCBI Taxonomy" id="229202"/>
    <lineage>
        <taxon>Eukaryota</taxon>
        <taxon>Viridiplantae</taxon>
        <taxon>Streptophyta</taxon>
        <taxon>Embryophyta</taxon>
        <taxon>Tracheophyta</taxon>
        <taxon>Spermatophyta</taxon>
        <taxon>Magnoliopsida</taxon>
        <taxon>eudicotyledons</taxon>
        <taxon>Gunneridae</taxon>
        <taxon>Pentapetalae</taxon>
        <taxon>asterids</taxon>
        <taxon>Ericales</taxon>
        <taxon>Ericaceae</taxon>
        <taxon>Vaccinioideae</taxon>
        <taxon>Vaccinieae</taxon>
        <taxon>Vaccinium</taxon>
    </lineage>
</organism>
<evidence type="ECO:0000313" key="2">
    <source>
        <dbReference type="Proteomes" id="UP000828048"/>
    </source>
</evidence>
<reference evidence="1 2" key="1">
    <citation type="journal article" date="2021" name="Hortic Res">
        <title>High-quality reference genome and annotation aids understanding of berry development for evergreen blueberry (Vaccinium darrowii).</title>
        <authorList>
            <person name="Yu J."/>
            <person name="Hulse-Kemp A.M."/>
            <person name="Babiker E."/>
            <person name="Staton M."/>
        </authorList>
    </citation>
    <scope>NUCLEOTIDE SEQUENCE [LARGE SCALE GENOMIC DNA]</scope>
    <source>
        <strain evidence="2">cv. NJ 8807/NJ 8810</strain>
        <tissue evidence="1">Young leaf</tissue>
    </source>
</reference>
<gene>
    <name evidence="1" type="ORF">Vadar_030748</name>
</gene>
<protein>
    <submittedName>
        <fullName evidence="1">Uncharacterized protein</fullName>
    </submittedName>
</protein>
<comment type="caution">
    <text evidence="1">The sequence shown here is derived from an EMBL/GenBank/DDBJ whole genome shotgun (WGS) entry which is preliminary data.</text>
</comment>
<keyword evidence="2" id="KW-1185">Reference proteome</keyword>